<name>A0A4Z2G8G0_9TELE</name>
<reference evidence="2 3" key="1">
    <citation type="submission" date="2019-03" db="EMBL/GenBank/DDBJ databases">
        <title>First draft genome of Liparis tanakae, snailfish: a comprehensive survey of snailfish specific genes.</title>
        <authorList>
            <person name="Kim W."/>
            <person name="Song I."/>
            <person name="Jeong J.-H."/>
            <person name="Kim D."/>
            <person name="Kim S."/>
            <person name="Ryu S."/>
            <person name="Song J.Y."/>
            <person name="Lee S.K."/>
        </authorList>
    </citation>
    <scope>NUCLEOTIDE SEQUENCE [LARGE SCALE GENOMIC DNA]</scope>
    <source>
        <tissue evidence="2">Muscle</tissue>
    </source>
</reference>
<feature type="compositionally biased region" description="Basic residues" evidence="1">
    <location>
        <begin position="71"/>
        <end position="81"/>
    </location>
</feature>
<proteinExistence type="predicted"/>
<keyword evidence="3" id="KW-1185">Reference proteome</keyword>
<accession>A0A4Z2G8G0</accession>
<protein>
    <submittedName>
        <fullName evidence="2">Uncharacterized protein</fullName>
    </submittedName>
</protein>
<dbReference type="Proteomes" id="UP000314294">
    <property type="component" value="Unassembled WGS sequence"/>
</dbReference>
<feature type="compositionally biased region" description="Basic and acidic residues" evidence="1">
    <location>
        <begin position="82"/>
        <end position="91"/>
    </location>
</feature>
<comment type="caution">
    <text evidence="2">The sequence shown here is derived from an EMBL/GenBank/DDBJ whole genome shotgun (WGS) entry which is preliminary data.</text>
</comment>
<evidence type="ECO:0000313" key="2">
    <source>
        <dbReference type="EMBL" id="TNN49365.1"/>
    </source>
</evidence>
<feature type="region of interest" description="Disordered" evidence="1">
    <location>
        <begin position="66"/>
        <end position="91"/>
    </location>
</feature>
<evidence type="ECO:0000313" key="3">
    <source>
        <dbReference type="Proteomes" id="UP000314294"/>
    </source>
</evidence>
<organism evidence="2 3">
    <name type="scientific">Liparis tanakae</name>
    <name type="common">Tanaka's snailfish</name>
    <dbReference type="NCBI Taxonomy" id="230148"/>
    <lineage>
        <taxon>Eukaryota</taxon>
        <taxon>Metazoa</taxon>
        <taxon>Chordata</taxon>
        <taxon>Craniata</taxon>
        <taxon>Vertebrata</taxon>
        <taxon>Euteleostomi</taxon>
        <taxon>Actinopterygii</taxon>
        <taxon>Neopterygii</taxon>
        <taxon>Teleostei</taxon>
        <taxon>Neoteleostei</taxon>
        <taxon>Acanthomorphata</taxon>
        <taxon>Eupercaria</taxon>
        <taxon>Perciformes</taxon>
        <taxon>Cottioidei</taxon>
        <taxon>Cottales</taxon>
        <taxon>Liparidae</taxon>
        <taxon>Liparis</taxon>
    </lineage>
</organism>
<dbReference type="AlphaFoldDB" id="A0A4Z2G8G0"/>
<sequence length="91" mass="9816">MRSRGNPFLKPISILGAAPLPHSDGFLLRFLSIRGGAVRARRTLSSPSLRLLLIAALAVCVGRGGAGWRPLGRRARPPPRRGGRDTRRILG</sequence>
<evidence type="ECO:0000256" key="1">
    <source>
        <dbReference type="SAM" id="MobiDB-lite"/>
    </source>
</evidence>
<gene>
    <name evidence="2" type="ORF">EYF80_040426</name>
</gene>
<dbReference type="EMBL" id="SRLO01000659">
    <property type="protein sequence ID" value="TNN49365.1"/>
    <property type="molecule type" value="Genomic_DNA"/>
</dbReference>